<dbReference type="Proteomes" id="UP000632377">
    <property type="component" value="Unassembled WGS sequence"/>
</dbReference>
<evidence type="ECO:0000256" key="2">
    <source>
        <dbReference type="ARBA" id="ARBA00022801"/>
    </source>
</evidence>
<comment type="similarity">
    <text evidence="1 5">Belongs to the dUTPase family.</text>
</comment>
<evidence type="ECO:0000256" key="5">
    <source>
        <dbReference type="HAMAP-Rule" id="MF_00116"/>
    </source>
</evidence>
<comment type="function">
    <text evidence="5">This enzyme is involved in nucleotide metabolism: it produces dUMP, the immediate precursor of thymidine nucleotides and it decreases the intracellular concentration of dUTP so that uracil cannot be incorporated into DNA.</text>
</comment>
<dbReference type="GO" id="GO:0004170">
    <property type="term" value="F:dUTP diphosphatase activity"/>
    <property type="evidence" value="ECO:0007669"/>
    <property type="project" value="UniProtKB-EC"/>
</dbReference>
<keyword evidence="3 5" id="KW-0546">Nucleotide metabolism</keyword>
<feature type="binding site" evidence="5">
    <location>
        <begin position="83"/>
        <end position="85"/>
    </location>
    <ligand>
        <name>substrate</name>
    </ligand>
</feature>
<evidence type="ECO:0000313" key="8">
    <source>
        <dbReference type="Proteomes" id="UP000632377"/>
    </source>
</evidence>
<keyword evidence="2 5" id="KW-0378">Hydrolase</keyword>
<accession>A0ABS1T6E6</accession>
<dbReference type="Pfam" id="PF00692">
    <property type="entry name" value="dUTPase"/>
    <property type="match status" value="1"/>
</dbReference>
<evidence type="ECO:0000313" key="7">
    <source>
        <dbReference type="EMBL" id="MBL4934885.1"/>
    </source>
</evidence>
<dbReference type="NCBIfam" id="TIGR00576">
    <property type="entry name" value="dut"/>
    <property type="match status" value="1"/>
</dbReference>
<keyword evidence="5" id="KW-0479">Metal-binding</keyword>
<feature type="domain" description="dUTPase-like" evidence="6">
    <location>
        <begin position="15"/>
        <end position="145"/>
    </location>
</feature>
<dbReference type="SUPFAM" id="SSF51283">
    <property type="entry name" value="dUTPase-like"/>
    <property type="match status" value="1"/>
</dbReference>
<dbReference type="EC" id="3.6.1.23" evidence="5"/>
<proteinExistence type="inferred from homology"/>
<gene>
    <name evidence="5 7" type="primary">dut</name>
    <name evidence="7" type="ORF">JK636_03835</name>
</gene>
<feature type="binding site" evidence="5">
    <location>
        <position position="79"/>
    </location>
    <ligand>
        <name>substrate</name>
    </ligand>
</feature>
<dbReference type="NCBIfam" id="NF001862">
    <property type="entry name" value="PRK00601.1"/>
    <property type="match status" value="1"/>
</dbReference>
<evidence type="ECO:0000256" key="4">
    <source>
        <dbReference type="ARBA" id="ARBA00047686"/>
    </source>
</evidence>
<name>A0ABS1T6E6_9CLOT</name>
<reference evidence="7 8" key="1">
    <citation type="submission" date="2021-01" db="EMBL/GenBank/DDBJ databases">
        <title>Genome public.</title>
        <authorList>
            <person name="Liu C."/>
            <person name="Sun Q."/>
        </authorList>
    </citation>
    <scope>NUCLEOTIDE SEQUENCE [LARGE SCALE GENOMIC DNA]</scope>
    <source>
        <strain evidence="7 8">YIM B02515</strain>
    </source>
</reference>
<comment type="caution">
    <text evidence="7">The sequence shown here is derived from an EMBL/GenBank/DDBJ whole genome shotgun (WGS) entry which is preliminary data.</text>
</comment>
<dbReference type="PANTHER" id="PTHR11241:SF0">
    <property type="entry name" value="DEOXYURIDINE 5'-TRIPHOSPHATE NUCLEOTIDOHYDROLASE"/>
    <property type="match status" value="1"/>
</dbReference>
<sequence>MLLKIKKVKGFEDLPTPKFMTSGAAGMDLFAAIDGDITIKPFERHKVPIGICIELPKGYEAQIRPRSGLAANYGITLLNSPGTVDWDYRGEINIILINLGTENFIIKKGDRIAQMVINKIETPIIELVEEISESQRGTGGFGSTGL</sequence>
<dbReference type="HAMAP" id="MF_00116">
    <property type="entry name" value="dUTPase_bact"/>
    <property type="match status" value="1"/>
</dbReference>
<organism evidence="7 8">
    <name type="scientific">Clostridium rhizosphaerae</name>
    <dbReference type="NCBI Taxonomy" id="2803861"/>
    <lineage>
        <taxon>Bacteria</taxon>
        <taxon>Bacillati</taxon>
        <taxon>Bacillota</taxon>
        <taxon>Clostridia</taxon>
        <taxon>Eubacteriales</taxon>
        <taxon>Clostridiaceae</taxon>
        <taxon>Clostridium</taxon>
    </lineage>
</organism>
<dbReference type="InterPro" id="IPR029054">
    <property type="entry name" value="dUTPase-like"/>
</dbReference>
<dbReference type="InterPro" id="IPR033704">
    <property type="entry name" value="dUTPase_trimeric"/>
</dbReference>
<dbReference type="InterPro" id="IPR036157">
    <property type="entry name" value="dUTPase-like_sf"/>
</dbReference>
<dbReference type="CDD" id="cd07557">
    <property type="entry name" value="trimeric_dUTPase"/>
    <property type="match status" value="1"/>
</dbReference>
<evidence type="ECO:0000259" key="6">
    <source>
        <dbReference type="Pfam" id="PF00692"/>
    </source>
</evidence>
<protein>
    <recommendedName>
        <fullName evidence="5">Deoxyuridine 5'-triphosphate nucleotidohydrolase</fullName>
        <shortName evidence="5">dUTPase</shortName>
        <ecNumber evidence="5">3.6.1.23</ecNumber>
    </recommendedName>
    <alternativeName>
        <fullName evidence="5">dUTP pyrophosphatase</fullName>
    </alternativeName>
</protein>
<dbReference type="InterPro" id="IPR008181">
    <property type="entry name" value="dUTPase"/>
</dbReference>
<evidence type="ECO:0000256" key="1">
    <source>
        <dbReference type="ARBA" id="ARBA00006581"/>
    </source>
</evidence>
<comment type="cofactor">
    <cofactor evidence="5">
        <name>Mg(2+)</name>
        <dbReference type="ChEBI" id="CHEBI:18420"/>
    </cofactor>
</comment>
<comment type="catalytic activity">
    <reaction evidence="4 5">
        <text>dUTP + H2O = dUMP + diphosphate + H(+)</text>
        <dbReference type="Rhea" id="RHEA:10248"/>
        <dbReference type="ChEBI" id="CHEBI:15377"/>
        <dbReference type="ChEBI" id="CHEBI:15378"/>
        <dbReference type="ChEBI" id="CHEBI:33019"/>
        <dbReference type="ChEBI" id="CHEBI:61555"/>
        <dbReference type="ChEBI" id="CHEBI:246422"/>
        <dbReference type="EC" id="3.6.1.23"/>
    </reaction>
</comment>
<keyword evidence="5" id="KW-0460">Magnesium</keyword>
<dbReference type="PANTHER" id="PTHR11241">
    <property type="entry name" value="DEOXYURIDINE 5'-TRIPHOSPHATE NUCLEOTIDOHYDROLASE"/>
    <property type="match status" value="1"/>
</dbReference>
<comment type="caution">
    <text evidence="5">Lacks conserved residue(s) required for the propagation of feature annotation.</text>
</comment>
<comment type="pathway">
    <text evidence="5">Pyrimidine metabolism; dUMP biosynthesis; dUMP from dCTP (dUTP route): step 2/2.</text>
</comment>
<dbReference type="Gene3D" id="2.70.40.10">
    <property type="match status" value="1"/>
</dbReference>
<dbReference type="EMBL" id="JAESWC010000002">
    <property type="protein sequence ID" value="MBL4934885.1"/>
    <property type="molecule type" value="Genomic_DNA"/>
</dbReference>
<keyword evidence="8" id="KW-1185">Reference proteome</keyword>
<evidence type="ECO:0000256" key="3">
    <source>
        <dbReference type="ARBA" id="ARBA00023080"/>
    </source>
</evidence>
<feature type="binding site" evidence="5">
    <location>
        <begin position="66"/>
        <end position="68"/>
    </location>
    <ligand>
        <name>substrate</name>
    </ligand>
</feature>